<dbReference type="AlphaFoldDB" id="A0A5B7GQG1"/>
<name>A0A5B7GQG1_PORTR</name>
<evidence type="ECO:0000313" key="1">
    <source>
        <dbReference type="EMBL" id="MPC62290.1"/>
    </source>
</evidence>
<dbReference type="Proteomes" id="UP000324222">
    <property type="component" value="Unassembled WGS sequence"/>
</dbReference>
<sequence>MRWVRQGGVVWAASQCLPVVPYDYQHTPSSTSQLTPRNTTPSCILHCYPRSGHVSNGQREPLGTRKSRGSGCRERVCLRC</sequence>
<gene>
    <name evidence="1" type="ORF">E2C01_056373</name>
</gene>
<comment type="caution">
    <text evidence="1">The sequence shown here is derived from an EMBL/GenBank/DDBJ whole genome shotgun (WGS) entry which is preliminary data.</text>
</comment>
<evidence type="ECO:0000313" key="2">
    <source>
        <dbReference type="Proteomes" id="UP000324222"/>
    </source>
</evidence>
<protein>
    <submittedName>
        <fullName evidence="1">Uncharacterized protein</fullName>
    </submittedName>
</protein>
<organism evidence="1 2">
    <name type="scientific">Portunus trituberculatus</name>
    <name type="common">Swimming crab</name>
    <name type="synonym">Neptunus trituberculatus</name>
    <dbReference type="NCBI Taxonomy" id="210409"/>
    <lineage>
        <taxon>Eukaryota</taxon>
        <taxon>Metazoa</taxon>
        <taxon>Ecdysozoa</taxon>
        <taxon>Arthropoda</taxon>
        <taxon>Crustacea</taxon>
        <taxon>Multicrustacea</taxon>
        <taxon>Malacostraca</taxon>
        <taxon>Eumalacostraca</taxon>
        <taxon>Eucarida</taxon>
        <taxon>Decapoda</taxon>
        <taxon>Pleocyemata</taxon>
        <taxon>Brachyura</taxon>
        <taxon>Eubrachyura</taxon>
        <taxon>Portunoidea</taxon>
        <taxon>Portunidae</taxon>
        <taxon>Portuninae</taxon>
        <taxon>Portunus</taxon>
    </lineage>
</organism>
<proteinExistence type="predicted"/>
<reference evidence="1 2" key="1">
    <citation type="submission" date="2019-05" db="EMBL/GenBank/DDBJ databases">
        <title>Another draft genome of Portunus trituberculatus and its Hox gene families provides insights of decapod evolution.</title>
        <authorList>
            <person name="Jeong J.-H."/>
            <person name="Song I."/>
            <person name="Kim S."/>
            <person name="Choi T."/>
            <person name="Kim D."/>
            <person name="Ryu S."/>
            <person name="Kim W."/>
        </authorList>
    </citation>
    <scope>NUCLEOTIDE SEQUENCE [LARGE SCALE GENOMIC DNA]</scope>
    <source>
        <tissue evidence="1">Muscle</tissue>
    </source>
</reference>
<accession>A0A5B7GQG1</accession>
<keyword evidence="2" id="KW-1185">Reference proteome</keyword>
<dbReference type="EMBL" id="VSRR010019500">
    <property type="protein sequence ID" value="MPC62290.1"/>
    <property type="molecule type" value="Genomic_DNA"/>
</dbReference>